<evidence type="ECO:0000256" key="3">
    <source>
        <dbReference type="ARBA" id="ARBA00022801"/>
    </source>
</evidence>
<keyword evidence="11" id="KW-1185">Reference proteome</keyword>
<organism evidence="10 11">
    <name type="scientific">Stylosanthes scabra</name>
    <dbReference type="NCBI Taxonomy" id="79078"/>
    <lineage>
        <taxon>Eukaryota</taxon>
        <taxon>Viridiplantae</taxon>
        <taxon>Streptophyta</taxon>
        <taxon>Embryophyta</taxon>
        <taxon>Tracheophyta</taxon>
        <taxon>Spermatophyta</taxon>
        <taxon>Magnoliopsida</taxon>
        <taxon>eudicotyledons</taxon>
        <taxon>Gunneridae</taxon>
        <taxon>Pentapetalae</taxon>
        <taxon>rosids</taxon>
        <taxon>fabids</taxon>
        <taxon>Fabales</taxon>
        <taxon>Fabaceae</taxon>
        <taxon>Papilionoideae</taxon>
        <taxon>50 kb inversion clade</taxon>
        <taxon>dalbergioids sensu lato</taxon>
        <taxon>Dalbergieae</taxon>
        <taxon>Pterocarpus clade</taxon>
        <taxon>Stylosanthes</taxon>
    </lineage>
</organism>
<dbReference type="EC" id="3.4.21.92" evidence="7"/>
<dbReference type="SUPFAM" id="SSF52096">
    <property type="entry name" value="ClpP/crotonase"/>
    <property type="match status" value="1"/>
</dbReference>
<dbReference type="InterPro" id="IPR029045">
    <property type="entry name" value="ClpP/crotonase-like_dom_sf"/>
</dbReference>
<comment type="caution">
    <text evidence="10">The sequence shown here is derived from an EMBL/GenBank/DDBJ whole genome shotgun (WGS) entry which is preliminary data.</text>
</comment>
<reference evidence="10 11" key="1">
    <citation type="journal article" date="2023" name="Plants (Basel)">
        <title>Bridging the Gap: Combining Genomics and Transcriptomics Approaches to Understand Stylosanthes scabra, an Orphan Legume from the Brazilian Caatinga.</title>
        <authorList>
            <person name="Ferreira-Neto J.R.C."/>
            <person name="da Silva M.D."/>
            <person name="Binneck E."/>
            <person name="de Melo N.F."/>
            <person name="da Silva R.H."/>
            <person name="de Melo A.L.T.M."/>
            <person name="Pandolfi V."/>
            <person name="Bustamante F.O."/>
            <person name="Brasileiro-Vidal A.C."/>
            <person name="Benko-Iseppon A.M."/>
        </authorList>
    </citation>
    <scope>NUCLEOTIDE SEQUENCE [LARGE SCALE GENOMIC DNA]</scope>
    <source>
        <tissue evidence="10">Leaves</tissue>
    </source>
</reference>
<evidence type="ECO:0000256" key="5">
    <source>
        <dbReference type="PROSITE-ProRule" id="PRU10085"/>
    </source>
</evidence>
<dbReference type="InterPro" id="IPR023562">
    <property type="entry name" value="ClpP/TepA"/>
</dbReference>
<keyword evidence="2 7" id="KW-0645">Protease</keyword>
<dbReference type="InterPro" id="IPR033135">
    <property type="entry name" value="ClpP_His_AS"/>
</dbReference>
<dbReference type="EMBL" id="JASCZI010151266">
    <property type="protein sequence ID" value="MED6171541.1"/>
    <property type="molecule type" value="Genomic_DNA"/>
</dbReference>
<dbReference type="PROSITE" id="PS00381">
    <property type="entry name" value="CLP_PROTEASE_SER"/>
    <property type="match status" value="1"/>
</dbReference>
<evidence type="ECO:0000313" key="11">
    <source>
        <dbReference type="Proteomes" id="UP001341840"/>
    </source>
</evidence>
<dbReference type="PRINTS" id="PR00127">
    <property type="entry name" value="CLPPROTEASEP"/>
</dbReference>
<dbReference type="Pfam" id="PF00574">
    <property type="entry name" value="CLP_protease"/>
    <property type="match status" value="1"/>
</dbReference>
<evidence type="ECO:0000256" key="7">
    <source>
        <dbReference type="RuleBase" id="RU000549"/>
    </source>
</evidence>
<comment type="similarity">
    <text evidence="1 8">Belongs to the peptidase S14 family.</text>
</comment>
<dbReference type="PROSITE" id="PS00382">
    <property type="entry name" value="CLP_PROTEASE_HIS"/>
    <property type="match status" value="1"/>
</dbReference>
<evidence type="ECO:0000313" key="10">
    <source>
        <dbReference type="EMBL" id="MED6171541.1"/>
    </source>
</evidence>
<gene>
    <name evidence="10" type="ORF">PIB30_041604</name>
</gene>
<dbReference type="InterPro" id="IPR018215">
    <property type="entry name" value="ClpP_Ser_AS"/>
</dbReference>
<evidence type="ECO:0000256" key="6">
    <source>
        <dbReference type="PROSITE-ProRule" id="PRU10086"/>
    </source>
</evidence>
<protein>
    <recommendedName>
        <fullName evidence="8">ATP-dependent Clp protease proteolytic subunit</fullName>
        <ecNumber evidence="7">3.4.21.92</ecNumber>
    </recommendedName>
</protein>
<dbReference type="Proteomes" id="UP001341840">
    <property type="component" value="Unassembled WGS sequence"/>
</dbReference>
<feature type="active site" evidence="5">
    <location>
        <position position="18"/>
    </location>
</feature>
<feature type="region of interest" description="Disordered" evidence="9">
    <location>
        <begin position="44"/>
        <end position="73"/>
    </location>
</feature>
<dbReference type="Gene3D" id="3.90.226.10">
    <property type="entry name" value="2-enoyl-CoA Hydratase, Chain A, domain 1"/>
    <property type="match status" value="1"/>
</dbReference>
<evidence type="ECO:0000256" key="8">
    <source>
        <dbReference type="RuleBase" id="RU003567"/>
    </source>
</evidence>
<dbReference type="PANTHER" id="PTHR10381:SF50">
    <property type="entry name" value="ATP-DEPENDENT CLP PROTEASE PROTEOLYTIC SUBUNIT 3, CHLOROPLASTIC"/>
    <property type="match status" value="1"/>
</dbReference>
<evidence type="ECO:0000256" key="2">
    <source>
        <dbReference type="ARBA" id="ARBA00022670"/>
    </source>
</evidence>
<keyword evidence="4 7" id="KW-0720">Serine protease</keyword>
<dbReference type="InterPro" id="IPR001907">
    <property type="entry name" value="ClpP"/>
</dbReference>
<sequence>MKLCKADMSTVCVGLAASMGAFILASGTKGKRYCMPNSRVMIHQPLGTAGGKGDGTDGRGKKPTATDDEGQLSTNKFSKKVSKMKGEKTNLKIDDIQMVIADEKYCGMAKRKKKYLRNKTENMIQTTRIVKIEYQREHCFNFQDGKTVATNDSKGRK</sequence>
<keyword evidence="3 7" id="KW-0378">Hydrolase</keyword>
<evidence type="ECO:0000256" key="9">
    <source>
        <dbReference type="SAM" id="MobiDB-lite"/>
    </source>
</evidence>
<accession>A0ABU6VD98</accession>
<evidence type="ECO:0000256" key="4">
    <source>
        <dbReference type="ARBA" id="ARBA00022825"/>
    </source>
</evidence>
<feature type="active site" evidence="6">
    <location>
        <position position="43"/>
    </location>
</feature>
<evidence type="ECO:0000256" key="1">
    <source>
        <dbReference type="ARBA" id="ARBA00007039"/>
    </source>
</evidence>
<dbReference type="PANTHER" id="PTHR10381">
    <property type="entry name" value="ATP-DEPENDENT CLP PROTEASE PROTEOLYTIC SUBUNIT"/>
    <property type="match status" value="1"/>
</dbReference>
<name>A0ABU6VD98_9FABA</name>
<proteinExistence type="inferred from homology"/>